<evidence type="ECO:0000313" key="1">
    <source>
        <dbReference type="EMBL" id="RIA87689.1"/>
    </source>
</evidence>
<reference evidence="1 2" key="1">
    <citation type="submission" date="2018-06" db="EMBL/GenBank/DDBJ databases">
        <title>Comparative genomics reveals the genomic features of Rhizophagus irregularis, R. cerebriforme, R. diaphanum and Gigaspora rosea, and their symbiotic lifestyle signature.</title>
        <authorList>
            <person name="Morin E."/>
            <person name="San Clemente H."/>
            <person name="Chen E.C.H."/>
            <person name="De La Providencia I."/>
            <person name="Hainaut M."/>
            <person name="Kuo A."/>
            <person name="Kohler A."/>
            <person name="Murat C."/>
            <person name="Tang N."/>
            <person name="Roy S."/>
            <person name="Loubradou J."/>
            <person name="Henrissat B."/>
            <person name="Grigoriev I.V."/>
            <person name="Corradi N."/>
            <person name="Roux C."/>
            <person name="Martin F.M."/>
        </authorList>
    </citation>
    <scope>NUCLEOTIDE SEQUENCE [LARGE SCALE GENOMIC DNA]</scope>
    <source>
        <strain evidence="1 2">DAOM 227022</strain>
    </source>
</reference>
<dbReference type="Proteomes" id="UP000265703">
    <property type="component" value="Unassembled WGS sequence"/>
</dbReference>
<organism evidence="1 2">
    <name type="scientific">Glomus cerebriforme</name>
    <dbReference type="NCBI Taxonomy" id="658196"/>
    <lineage>
        <taxon>Eukaryota</taxon>
        <taxon>Fungi</taxon>
        <taxon>Fungi incertae sedis</taxon>
        <taxon>Mucoromycota</taxon>
        <taxon>Glomeromycotina</taxon>
        <taxon>Glomeromycetes</taxon>
        <taxon>Glomerales</taxon>
        <taxon>Glomeraceae</taxon>
        <taxon>Glomus</taxon>
    </lineage>
</organism>
<gene>
    <name evidence="1" type="ORF">C1645_739905</name>
</gene>
<dbReference type="OrthoDB" id="2329069at2759"/>
<accession>A0A397SRZ8</accession>
<keyword evidence="2" id="KW-1185">Reference proteome</keyword>
<dbReference type="AlphaFoldDB" id="A0A397SRZ8"/>
<proteinExistence type="predicted"/>
<comment type="caution">
    <text evidence="1">The sequence shown here is derived from an EMBL/GenBank/DDBJ whole genome shotgun (WGS) entry which is preliminary data.</text>
</comment>
<sequence>MDGLITVIKLQLQIEEVITIRSGSKTLENDELVAELFNTKDNAYEIIIVKNDDESSSNDEEVEKNASNIELTQVEEAFQIKYQGTTLDTFYLRLKSFHDEWYKQSKPYAPYITIIQNSGSGKTRLVGN</sequence>
<name>A0A397SRZ8_9GLOM</name>
<evidence type="ECO:0000313" key="2">
    <source>
        <dbReference type="Proteomes" id="UP000265703"/>
    </source>
</evidence>
<protein>
    <submittedName>
        <fullName evidence="1">Uncharacterized protein</fullName>
    </submittedName>
</protein>
<dbReference type="STRING" id="658196.A0A397SRZ8"/>
<dbReference type="EMBL" id="QKYT01000297">
    <property type="protein sequence ID" value="RIA87689.1"/>
    <property type="molecule type" value="Genomic_DNA"/>
</dbReference>